<dbReference type="PANTHER" id="PTHR42804">
    <property type="entry name" value="ALDEHYDE DEHYDROGENASE"/>
    <property type="match status" value="1"/>
</dbReference>
<evidence type="ECO:0000313" key="6">
    <source>
        <dbReference type="EMBL" id="BBX45890.1"/>
    </source>
</evidence>
<dbReference type="InterPro" id="IPR016161">
    <property type="entry name" value="Ald_DH/histidinol_DH"/>
</dbReference>
<evidence type="ECO:0000256" key="2">
    <source>
        <dbReference type="ARBA" id="ARBA00023002"/>
    </source>
</evidence>
<dbReference type="KEGG" id="mcoo:MCOO_19050"/>
<dbReference type="Gene3D" id="3.40.309.10">
    <property type="entry name" value="Aldehyde Dehydrogenase, Chain A, domain 2"/>
    <property type="match status" value="1"/>
</dbReference>
<name>A0A7I7KUV0_9MYCO</name>
<evidence type="ECO:0000256" key="1">
    <source>
        <dbReference type="ARBA" id="ARBA00009986"/>
    </source>
</evidence>
<dbReference type="Proteomes" id="UP000465866">
    <property type="component" value="Chromosome"/>
</dbReference>
<comment type="similarity">
    <text evidence="1 4">Belongs to the aldehyde dehydrogenase family.</text>
</comment>
<dbReference type="Gene3D" id="3.40.605.10">
    <property type="entry name" value="Aldehyde Dehydrogenase, Chain A, domain 1"/>
    <property type="match status" value="1"/>
</dbReference>
<keyword evidence="2 4" id="KW-0560">Oxidoreductase</keyword>
<gene>
    <name evidence="6" type="primary">aldA_1</name>
    <name evidence="6" type="ORF">MCOO_19050</name>
</gene>
<organism evidence="6 7">
    <name type="scientific">Mycobacterium cookii</name>
    <dbReference type="NCBI Taxonomy" id="1775"/>
    <lineage>
        <taxon>Bacteria</taxon>
        <taxon>Bacillati</taxon>
        <taxon>Actinomycetota</taxon>
        <taxon>Actinomycetes</taxon>
        <taxon>Mycobacteriales</taxon>
        <taxon>Mycobacteriaceae</taxon>
        <taxon>Mycobacterium</taxon>
    </lineage>
</organism>
<dbReference type="InterPro" id="IPR016163">
    <property type="entry name" value="Ald_DH_C"/>
</dbReference>
<evidence type="ECO:0000256" key="3">
    <source>
        <dbReference type="PROSITE-ProRule" id="PRU10007"/>
    </source>
</evidence>
<dbReference type="FunFam" id="3.40.309.10:FF:000009">
    <property type="entry name" value="Aldehyde dehydrogenase A"/>
    <property type="match status" value="1"/>
</dbReference>
<dbReference type="SUPFAM" id="SSF53720">
    <property type="entry name" value="ALDH-like"/>
    <property type="match status" value="1"/>
</dbReference>
<evidence type="ECO:0000313" key="7">
    <source>
        <dbReference type="Proteomes" id="UP000465866"/>
    </source>
</evidence>
<feature type="domain" description="Aldehyde dehydrogenase" evidence="5">
    <location>
        <begin position="19"/>
        <end position="483"/>
    </location>
</feature>
<proteinExistence type="inferred from homology"/>
<dbReference type="GO" id="GO:0016620">
    <property type="term" value="F:oxidoreductase activity, acting on the aldehyde or oxo group of donors, NAD or NADP as acceptor"/>
    <property type="evidence" value="ECO:0007669"/>
    <property type="project" value="InterPro"/>
</dbReference>
<dbReference type="RefSeq" id="WP_163776121.1">
    <property type="nucleotide sequence ID" value="NZ_AP022569.1"/>
</dbReference>
<keyword evidence="7" id="KW-1185">Reference proteome</keyword>
<dbReference type="AlphaFoldDB" id="A0A7I7KUV0"/>
<reference evidence="6 7" key="1">
    <citation type="journal article" date="2019" name="Emerg. Microbes Infect.">
        <title>Comprehensive subspecies identification of 175 nontuberculous mycobacteria species based on 7547 genomic profiles.</title>
        <authorList>
            <person name="Matsumoto Y."/>
            <person name="Kinjo T."/>
            <person name="Motooka D."/>
            <person name="Nabeya D."/>
            <person name="Jung N."/>
            <person name="Uechi K."/>
            <person name="Horii T."/>
            <person name="Iida T."/>
            <person name="Fujita J."/>
            <person name="Nakamura S."/>
        </authorList>
    </citation>
    <scope>NUCLEOTIDE SEQUENCE [LARGE SCALE GENOMIC DNA]</scope>
    <source>
        <strain evidence="6 7">JCM 12404</strain>
    </source>
</reference>
<dbReference type="EMBL" id="AP022569">
    <property type="protein sequence ID" value="BBX45890.1"/>
    <property type="molecule type" value="Genomic_DNA"/>
</dbReference>
<dbReference type="InterPro" id="IPR016162">
    <property type="entry name" value="Ald_DH_N"/>
</dbReference>
<dbReference type="InterPro" id="IPR029510">
    <property type="entry name" value="Ald_DH_CS_GLU"/>
</dbReference>
<sequence length="487" mass="51528">MADLRSLIDTYAVYIDGQWVDPDKGRYDDVNPATETVLASAPDSSHVQVRSAIAAARAAFDSGPWADVTPEQRAAVLNQLGEALLAHADDFFALAQREWGCTENERVIHVEGPAFAALNAAELATHPVEEQIEAYGAAGKTLLRYEPLGVVSILTPWNFPHTLNVMKVCAALAAGNTVVLKPSPLAPLAGLALARIIDEHTDIPAGVVNVVAPTDIDSSKMLTVDPRIDMVSFTGSSAVGREVMAAAGGTMKRLLLECGGKSASIVLDDVSLNDELLQRMLFESCSFHAGQACILHSRLLLPDTIHDEVVDRLVALAQAVKVGDPIDPGVQMGPLISDTQRKRVQAHVDRALDDGAKLLTGGGRPAGLEKGFYFEPTILTEVTPDAAIAQEEVFGPVLSVLRYDGDDAAVRIANNSQYGLSGAVWGTDVDRALGVARRIRTGQIAVNGFGPGGAPFGGFKQSGFGRESGGIIGIRQYMEPKAIGLPA</sequence>
<dbReference type="PANTHER" id="PTHR42804:SF1">
    <property type="entry name" value="ALDEHYDE DEHYDROGENASE-RELATED"/>
    <property type="match status" value="1"/>
</dbReference>
<dbReference type="PROSITE" id="PS00687">
    <property type="entry name" value="ALDEHYDE_DEHYDR_GLU"/>
    <property type="match status" value="1"/>
</dbReference>
<dbReference type="InterPro" id="IPR015590">
    <property type="entry name" value="Aldehyde_DH_dom"/>
</dbReference>
<evidence type="ECO:0000259" key="5">
    <source>
        <dbReference type="Pfam" id="PF00171"/>
    </source>
</evidence>
<accession>A0A7I7KUV0</accession>
<feature type="active site" evidence="3">
    <location>
        <position position="257"/>
    </location>
</feature>
<evidence type="ECO:0000256" key="4">
    <source>
        <dbReference type="RuleBase" id="RU003345"/>
    </source>
</evidence>
<protein>
    <submittedName>
        <fullName evidence="6">Aldehyde dehydrogenase</fullName>
    </submittedName>
</protein>
<dbReference type="Pfam" id="PF00171">
    <property type="entry name" value="Aldedh"/>
    <property type="match status" value="1"/>
</dbReference>